<keyword evidence="1" id="KW-0472">Membrane</keyword>
<feature type="transmembrane region" description="Helical" evidence="1">
    <location>
        <begin position="31"/>
        <end position="56"/>
    </location>
</feature>
<organism evidence="3 4">
    <name type="scientific">Haloquadratum walsbyi J07HQW2</name>
    <dbReference type="NCBI Taxonomy" id="1238425"/>
    <lineage>
        <taxon>Archaea</taxon>
        <taxon>Methanobacteriati</taxon>
        <taxon>Methanobacteriota</taxon>
        <taxon>Stenosarchaea group</taxon>
        <taxon>Halobacteria</taxon>
        <taxon>Halobacteriales</taxon>
        <taxon>Haloferacaceae</taxon>
        <taxon>Haloquadratum</taxon>
    </lineage>
</organism>
<reference evidence="3 4" key="1">
    <citation type="journal article" date="2013" name="PLoS ONE">
        <title>Assembly-driven community genomics of a hypersaline microbial ecosystem.</title>
        <authorList>
            <person name="Podell S."/>
            <person name="Ugalde J.A."/>
            <person name="Narasingarao P."/>
            <person name="Banfield J.F."/>
            <person name="Heidelberg K.B."/>
            <person name="Allen E.E."/>
        </authorList>
    </citation>
    <scope>NUCLEOTIDE SEQUENCE [LARGE SCALE GENOMIC DNA]</scope>
    <source>
        <strain evidence="4">J07HQW2</strain>
    </source>
</reference>
<dbReference type="RefSeq" id="WP_021053494.1">
    <property type="nucleotide sequence ID" value="NZ_KE356561.1"/>
</dbReference>
<proteinExistence type="predicted"/>
<evidence type="ECO:0000313" key="4">
    <source>
        <dbReference type="Proteomes" id="UP000030710"/>
    </source>
</evidence>
<dbReference type="EMBL" id="KE356561">
    <property type="protein sequence ID" value="ERG94000.1"/>
    <property type="molecule type" value="Genomic_DNA"/>
</dbReference>
<evidence type="ECO:0000313" key="3">
    <source>
        <dbReference type="EMBL" id="ERG94000.1"/>
    </source>
</evidence>
<gene>
    <name evidence="3" type="ORF">J07HQW2_00434</name>
</gene>
<evidence type="ECO:0000259" key="2">
    <source>
        <dbReference type="Pfam" id="PF26480"/>
    </source>
</evidence>
<name>U1NAY1_9EURY</name>
<keyword evidence="1" id="KW-1133">Transmembrane helix</keyword>
<dbReference type="eggNOG" id="arCOG06379">
    <property type="taxonomic scope" value="Archaea"/>
</dbReference>
<protein>
    <recommendedName>
        <fullName evidence="2">DUF8153 domain-containing protein</fullName>
    </recommendedName>
</protein>
<accession>U1NAY1</accession>
<feature type="domain" description="DUF8153" evidence="2">
    <location>
        <begin position="20"/>
        <end position="113"/>
    </location>
</feature>
<dbReference type="HOGENOM" id="CLU_167314_0_0_2"/>
<feature type="transmembrane region" description="Helical" evidence="1">
    <location>
        <begin position="7"/>
        <end position="25"/>
    </location>
</feature>
<dbReference type="AlphaFoldDB" id="U1NAY1"/>
<evidence type="ECO:0000256" key="1">
    <source>
        <dbReference type="SAM" id="Phobius"/>
    </source>
</evidence>
<dbReference type="Proteomes" id="UP000030710">
    <property type="component" value="Unassembled WGS sequence"/>
</dbReference>
<keyword evidence="1" id="KW-0812">Transmembrane</keyword>
<feature type="transmembrane region" description="Helical" evidence="1">
    <location>
        <begin position="76"/>
        <end position="108"/>
    </location>
</feature>
<dbReference type="InterPro" id="IPR058466">
    <property type="entry name" value="DUF8153"/>
</dbReference>
<sequence length="116" mass="12482">MRPTLRYFVSIFIGLIVTVSVAKFATTDHLLTILLFPLYAAVSSMVIVHWQAYFALFRGDDTSASQRKRSGVVGGVVAWTGTLLAQISLLACVAGFGLLLLGMIVVVAECDESSRA</sequence>
<dbReference type="Pfam" id="PF26480">
    <property type="entry name" value="DUF8153"/>
    <property type="match status" value="1"/>
</dbReference>